<feature type="transmembrane region" description="Helical" evidence="9">
    <location>
        <begin position="265"/>
        <end position="285"/>
    </location>
</feature>
<dbReference type="GO" id="GO:0015450">
    <property type="term" value="F:protein-transporting ATPase activity"/>
    <property type="evidence" value="ECO:0007669"/>
    <property type="project" value="InterPro"/>
</dbReference>
<comment type="subunit">
    <text evidence="9">Forms a complex with SecF. Part of the essential Sec protein translocation apparatus which comprises SecA, SecYEG and auxiliary proteins SecDF. Other proteins may also be involved.</text>
</comment>
<feature type="transmembrane region" description="Helical" evidence="9">
    <location>
        <begin position="292"/>
        <end position="311"/>
    </location>
</feature>
<evidence type="ECO:0000313" key="14">
    <source>
        <dbReference type="Proteomes" id="UP001317532"/>
    </source>
</evidence>
<keyword evidence="6 9" id="KW-1133">Transmembrane helix</keyword>
<dbReference type="PANTHER" id="PTHR30081">
    <property type="entry name" value="PROTEIN-EXPORT MEMBRANE PROTEIN SEC"/>
    <property type="match status" value="1"/>
</dbReference>
<dbReference type="InterPro" id="IPR048631">
    <property type="entry name" value="SecD_1st"/>
</dbReference>
<dbReference type="InterPro" id="IPR054384">
    <property type="entry name" value="SecDF_P1_head"/>
</dbReference>
<dbReference type="EMBL" id="AP025523">
    <property type="protein sequence ID" value="BDE07556.1"/>
    <property type="molecule type" value="Genomic_DNA"/>
</dbReference>
<dbReference type="InterPro" id="IPR055344">
    <property type="entry name" value="SecD_SecF_C_bact"/>
</dbReference>
<feature type="transmembrane region" description="Helical" evidence="9">
    <location>
        <begin position="359"/>
        <end position="381"/>
    </location>
</feature>
<dbReference type="InterPro" id="IPR022813">
    <property type="entry name" value="SecD/SecF_arch_bac"/>
</dbReference>
<dbReference type="Pfam" id="PF22599">
    <property type="entry name" value="SecDF_P1_head"/>
    <property type="match status" value="1"/>
</dbReference>
<dbReference type="GO" id="GO:0043952">
    <property type="term" value="P:protein transport by the Sec complex"/>
    <property type="evidence" value="ECO:0007669"/>
    <property type="project" value="UniProtKB-UniRule"/>
</dbReference>
<evidence type="ECO:0000256" key="6">
    <source>
        <dbReference type="ARBA" id="ARBA00022989"/>
    </source>
</evidence>
<evidence type="ECO:0000256" key="9">
    <source>
        <dbReference type="HAMAP-Rule" id="MF_01463"/>
    </source>
</evidence>
<dbReference type="Gene3D" id="1.20.1640.10">
    <property type="entry name" value="Multidrug efflux transporter AcrB transmembrane domain"/>
    <property type="match status" value="1"/>
</dbReference>
<dbReference type="AlphaFoldDB" id="A0AAN2CAW6"/>
<evidence type="ECO:0000256" key="8">
    <source>
        <dbReference type="ARBA" id="ARBA00023136"/>
    </source>
</evidence>
<gene>
    <name evidence="9 13" type="primary">secD</name>
    <name evidence="13" type="ORF">WPS_28320</name>
</gene>
<dbReference type="Pfam" id="PF21760">
    <property type="entry name" value="SecD_1st"/>
    <property type="match status" value="1"/>
</dbReference>
<reference evidence="13 14" key="1">
    <citation type="journal article" date="2022" name="ISME Commun">
        <title>Vulcanimicrobium alpinus gen. nov. sp. nov., the first cultivated representative of the candidate phylum 'Eremiobacterota', is a metabolically versatile aerobic anoxygenic phototroph.</title>
        <authorList>
            <person name="Yabe S."/>
            <person name="Muto K."/>
            <person name="Abe K."/>
            <person name="Yokota A."/>
            <person name="Staudigel H."/>
            <person name="Tebo B.M."/>
        </authorList>
    </citation>
    <scope>NUCLEOTIDE SEQUENCE [LARGE SCALE GENOMIC DNA]</scope>
    <source>
        <strain evidence="13 14">WC8-2</strain>
    </source>
</reference>
<evidence type="ECO:0000256" key="5">
    <source>
        <dbReference type="ARBA" id="ARBA00022927"/>
    </source>
</evidence>
<keyword evidence="8 9" id="KW-0472">Membrane</keyword>
<comment type="function">
    <text evidence="9">Part of the Sec protein translocase complex. Interacts with the SecYEG preprotein conducting channel. SecDF uses the proton motive force (PMF) to complete protein translocation after the ATP-dependent function of SecA.</text>
</comment>
<dbReference type="InterPro" id="IPR022646">
    <property type="entry name" value="SecD/SecF_CS"/>
</dbReference>
<dbReference type="Gene3D" id="3.30.70.3400">
    <property type="match status" value="1"/>
</dbReference>
<sequence length="442" mass="47470">MWNKLKRPFQAVLLVALVGLCIWAIVPIQQKIHLGLDLQGGARVLLQLQTTPDVKTITSDVQNQVELVVEKRVNALGVSEPVITKVGTDRLLVEVPALKNSDELERLLKESAVLDFKICPPQVVTRADGDKKYAEQGAKDGGGAYKDCGPVVYTGAELKSAHPGFGQGGEPQVDFTTKNPTKFATLTRDHMLQQLTIFLDKRYVSSARIEGIISTDGMIHGTFTEDQVATLANELNAGALPVPTTIISKDDVGPQLGKEDLVKSLYASIVGLALVLLFMAFVYRLPGVLADLALFVYVLMLLALLSVAHAVLTLPGIAGFVLSIGMAVDANVLIFERLKEELWAGKSLRAAVKIGFQRAFSSVFDSHFTTIVGAGVLYVLGTGTVKGFAYTLFWGTVFSLLTAVVITRFFMDVVVDNDLVTSKGAYGAGGKLAAPGPLAEVR</sequence>
<keyword evidence="5 9" id="KW-0653">Protein transport</keyword>
<dbReference type="InterPro" id="IPR048634">
    <property type="entry name" value="SecD_SecF_C"/>
</dbReference>
<dbReference type="Proteomes" id="UP001317532">
    <property type="component" value="Chromosome"/>
</dbReference>
<evidence type="ECO:0000256" key="4">
    <source>
        <dbReference type="ARBA" id="ARBA00022692"/>
    </source>
</evidence>
<evidence type="ECO:0000256" key="7">
    <source>
        <dbReference type="ARBA" id="ARBA00023010"/>
    </source>
</evidence>
<feature type="transmembrane region" description="Helical" evidence="9">
    <location>
        <begin position="387"/>
        <end position="410"/>
    </location>
</feature>
<comment type="similarity">
    <text evidence="9">Belongs to the SecD/SecF family. SecD subfamily.</text>
</comment>
<keyword evidence="2 9" id="KW-0813">Transport</keyword>
<evidence type="ECO:0000259" key="12">
    <source>
        <dbReference type="Pfam" id="PF22599"/>
    </source>
</evidence>
<proteinExistence type="inferred from homology"/>
<keyword evidence="4 9" id="KW-0812">Transmembrane</keyword>
<evidence type="ECO:0000256" key="2">
    <source>
        <dbReference type="ARBA" id="ARBA00022448"/>
    </source>
</evidence>
<evidence type="ECO:0000256" key="1">
    <source>
        <dbReference type="ARBA" id="ARBA00004651"/>
    </source>
</evidence>
<dbReference type="Pfam" id="PF07549">
    <property type="entry name" value="Sec_GG"/>
    <property type="match status" value="1"/>
</dbReference>
<dbReference type="SUPFAM" id="SSF82866">
    <property type="entry name" value="Multidrug efflux transporter AcrB transmembrane domain"/>
    <property type="match status" value="1"/>
</dbReference>
<comment type="subcellular location">
    <subcellularLocation>
        <location evidence="1 9">Cell membrane</location>
        <topology evidence="1 9">Multi-pass membrane protein</topology>
    </subcellularLocation>
</comment>
<keyword evidence="14" id="KW-1185">Reference proteome</keyword>
<accession>A0AAN2CAW6</accession>
<dbReference type="InterPro" id="IPR005791">
    <property type="entry name" value="SecD"/>
</dbReference>
<dbReference type="KEGG" id="vab:WPS_28320"/>
<comment type="caution">
    <text evidence="9">Lacks conserved residue(s) required for the propagation of feature annotation.</text>
</comment>
<keyword evidence="3 9" id="KW-1003">Cell membrane</keyword>
<dbReference type="Pfam" id="PF02355">
    <property type="entry name" value="SecD_SecF_C"/>
    <property type="match status" value="1"/>
</dbReference>
<organism evidence="13 14">
    <name type="scientific">Vulcanimicrobium alpinum</name>
    <dbReference type="NCBI Taxonomy" id="3016050"/>
    <lineage>
        <taxon>Bacteria</taxon>
        <taxon>Bacillati</taxon>
        <taxon>Vulcanimicrobiota</taxon>
        <taxon>Vulcanimicrobiia</taxon>
        <taxon>Vulcanimicrobiales</taxon>
        <taxon>Vulcanimicrobiaceae</taxon>
        <taxon>Vulcanimicrobium</taxon>
    </lineage>
</organism>
<protein>
    <recommendedName>
        <fullName evidence="9">Protein translocase subunit SecD</fullName>
    </recommendedName>
</protein>
<feature type="domain" description="Protein translocase subunit SecDF P1" evidence="11">
    <location>
        <begin position="64"/>
        <end position="117"/>
    </location>
</feature>
<dbReference type="PANTHER" id="PTHR30081:SF1">
    <property type="entry name" value="PROTEIN TRANSLOCASE SUBUNIT SECD"/>
    <property type="match status" value="1"/>
</dbReference>
<name>A0AAN2CAW6_UNVUL</name>
<dbReference type="GO" id="GO:0065002">
    <property type="term" value="P:intracellular protein transmembrane transport"/>
    <property type="evidence" value="ECO:0007669"/>
    <property type="project" value="UniProtKB-UniRule"/>
</dbReference>
<feature type="domain" description="Protein export membrane protein SecD/SecF C-terminal" evidence="10">
    <location>
        <begin position="244"/>
        <end position="407"/>
    </location>
</feature>
<evidence type="ECO:0000313" key="13">
    <source>
        <dbReference type="EMBL" id="BDE07556.1"/>
    </source>
</evidence>
<dbReference type="GO" id="GO:0006605">
    <property type="term" value="P:protein targeting"/>
    <property type="evidence" value="ECO:0007669"/>
    <property type="project" value="UniProtKB-UniRule"/>
</dbReference>
<dbReference type="HAMAP" id="MF_01463_B">
    <property type="entry name" value="SecD_B"/>
    <property type="match status" value="1"/>
</dbReference>
<feature type="domain" description="SecDF P1 head subdomain" evidence="12">
    <location>
        <begin position="151"/>
        <end position="242"/>
    </location>
</feature>
<evidence type="ECO:0000259" key="10">
    <source>
        <dbReference type="Pfam" id="PF02355"/>
    </source>
</evidence>
<dbReference type="GO" id="GO:0005886">
    <property type="term" value="C:plasma membrane"/>
    <property type="evidence" value="ECO:0007669"/>
    <property type="project" value="UniProtKB-SubCell"/>
</dbReference>
<dbReference type="FunFam" id="1.20.1640.10:FF:000004">
    <property type="entry name" value="Protein translocase subunit SecD"/>
    <property type="match status" value="1"/>
</dbReference>
<dbReference type="NCBIfam" id="TIGR01129">
    <property type="entry name" value="secD"/>
    <property type="match status" value="1"/>
</dbReference>
<evidence type="ECO:0000256" key="3">
    <source>
        <dbReference type="ARBA" id="ARBA00022475"/>
    </source>
</evidence>
<evidence type="ECO:0000259" key="11">
    <source>
        <dbReference type="Pfam" id="PF21760"/>
    </source>
</evidence>
<keyword evidence="7 9" id="KW-0811">Translocation</keyword>
<dbReference type="Gene3D" id="3.30.1360.200">
    <property type="match status" value="1"/>
</dbReference>
<dbReference type="NCBIfam" id="TIGR00916">
    <property type="entry name" value="2A0604s01"/>
    <property type="match status" value="1"/>
</dbReference>